<keyword evidence="5" id="KW-1185">Reference proteome</keyword>
<dbReference type="InterPro" id="IPR000305">
    <property type="entry name" value="GIY-YIG_endonuc"/>
</dbReference>
<sequence>MFRDYMLRCVDRSYYIGRTDDLEYRLAQHHAGALPCYTLKRRPLELVFSQEFVTREEALAVERQLKGWSRAKKEALIRADRATINRLGRGRHRHERMAADPLHSNCVRKLRLPGSLGALRLQAFGPTLRANAVQGSDRFLHLFAQSVGAQRRSRREFSVTGKHVPFAQSVGAQRRSRRAATKPPAPHHAPDR</sequence>
<name>A0ABW0SQV2_9GAMM</name>
<dbReference type="Pfam" id="PF01541">
    <property type="entry name" value="GIY-YIG"/>
    <property type="match status" value="1"/>
</dbReference>
<dbReference type="PROSITE" id="PS50164">
    <property type="entry name" value="GIY_YIG"/>
    <property type="match status" value="1"/>
</dbReference>
<evidence type="ECO:0000256" key="2">
    <source>
        <dbReference type="SAM" id="MobiDB-lite"/>
    </source>
</evidence>
<dbReference type="PANTHER" id="PTHR34477:SF1">
    <property type="entry name" value="UPF0213 PROTEIN YHBQ"/>
    <property type="match status" value="1"/>
</dbReference>
<evidence type="ECO:0000256" key="1">
    <source>
        <dbReference type="ARBA" id="ARBA00007435"/>
    </source>
</evidence>
<evidence type="ECO:0000313" key="5">
    <source>
        <dbReference type="Proteomes" id="UP001596036"/>
    </source>
</evidence>
<dbReference type="Gene3D" id="3.40.1440.10">
    <property type="entry name" value="GIY-YIG endonuclease"/>
    <property type="match status" value="1"/>
</dbReference>
<feature type="compositionally biased region" description="Pro residues" evidence="2">
    <location>
        <begin position="183"/>
        <end position="192"/>
    </location>
</feature>
<dbReference type="InterPro" id="IPR035901">
    <property type="entry name" value="GIY-YIG_endonuc_sf"/>
</dbReference>
<protein>
    <submittedName>
        <fullName evidence="4">GIY-YIG nuclease family protein</fullName>
    </submittedName>
</protein>
<reference evidence="5" key="1">
    <citation type="journal article" date="2019" name="Int. J. Syst. Evol. Microbiol.">
        <title>The Global Catalogue of Microorganisms (GCM) 10K type strain sequencing project: providing services to taxonomists for standard genome sequencing and annotation.</title>
        <authorList>
            <consortium name="The Broad Institute Genomics Platform"/>
            <consortium name="The Broad Institute Genome Sequencing Center for Infectious Disease"/>
            <person name="Wu L."/>
            <person name="Ma J."/>
        </authorList>
    </citation>
    <scope>NUCLEOTIDE SEQUENCE [LARGE SCALE GENOMIC DNA]</scope>
    <source>
        <strain evidence="5">KACC 11407</strain>
    </source>
</reference>
<dbReference type="PANTHER" id="PTHR34477">
    <property type="entry name" value="UPF0213 PROTEIN YHBQ"/>
    <property type="match status" value="1"/>
</dbReference>
<dbReference type="InterPro" id="IPR050190">
    <property type="entry name" value="UPF0213_domain"/>
</dbReference>
<dbReference type="Proteomes" id="UP001596036">
    <property type="component" value="Unassembled WGS sequence"/>
</dbReference>
<dbReference type="RefSeq" id="WP_386755665.1">
    <property type="nucleotide sequence ID" value="NZ_JBHSNM010000005.1"/>
</dbReference>
<evidence type="ECO:0000259" key="3">
    <source>
        <dbReference type="PROSITE" id="PS50164"/>
    </source>
</evidence>
<dbReference type="EMBL" id="JBHSNM010000005">
    <property type="protein sequence ID" value="MFC5571099.1"/>
    <property type="molecule type" value="Genomic_DNA"/>
</dbReference>
<feature type="domain" description="GIY-YIG" evidence="3">
    <location>
        <begin position="1"/>
        <end position="75"/>
    </location>
</feature>
<comment type="similarity">
    <text evidence="1">Belongs to the UPF0213 family.</text>
</comment>
<dbReference type="SUPFAM" id="SSF82771">
    <property type="entry name" value="GIY-YIG endonuclease"/>
    <property type="match status" value="1"/>
</dbReference>
<comment type="caution">
    <text evidence="4">The sequence shown here is derived from an EMBL/GenBank/DDBJ whole genome shotgun (WGS) entry which is preliminary data.</text>
</comment>
<evidence type="ECO:0000313" key="4">
    <source>
        <dbReference type="EMBL" id="MFC5571099.1"/>
    </source>
</evidence>
<proteinExistence type="inferred from homology"/>
<feature type="region of interest" description="Disordered" evidence="2">
    <location>
        <begin position="161"/>
        <end position="192"/>
    </location>
</feature>
<dbReference type="CDD" id="cd10456">
    <property type="entry name" value="GIY-YIG_UPF0213"/>
    <property type="match status" value="1"/>
</dbReference>
<accession>A0ABW0SQV2</accession>
<gene>
    <name evidence="4" type="ORF">ACFPN1_13620</name>
</gene>
<organism evidence="4 5">
    <name type="scientific">Lysobacter yangpyeongensis</name>
    <dbReference type="NCBI Taxonomy" id="346182"/>
    <lineage>
        <taxon>Bacteria</taxon>
        <taxon>Pseudomonadati</taxon>
        <taxon>Pseudomonadota</taxon>
        <taxon>Gammaproteobacteria</taxon>
        <taxon>Lysobacterales</taxon>
        <taxon>Lysobacteraceae</taxon>
        <taxon>Lysobacter</taxon>
    </lineage>
</organism>